<evidence type="ECO:0000256" key="3">
    <source>
        <dbReference type="ARBA" id="ARBA00022692"/>
    </source>
</evidence>
<name>A0A6J2J8D3_BOMMA</name>
<dbReference type="KEGG" id="bman:114239418"/>
<comment type="subcellular location">
    <subcellularLocation>
        <location evidence="1">Membrane</location>
        <topology evidence="1">Single-pass type II membrane protein</topology>
    </subcellularLocation>
</comment>
<dbReference type="AlphaFoldDB" id="A0A6J2J8D3"/>
<evidence type="ECO:0000256" key="5">
    <source>
        <dbReference type="ARBA" id="ARBA00022989"/>
    </source>
</evidence>
<feature type="transmembrane region" description="Helical" evidence="7">
    <location>
        <begin position="46"/>
        <end position="73"/>
    </location>
</feature>
<dbReference type="PANTHER" id="PTHR11523">
    <property type="entry name" value="SODIUM/POTASSIUM-DEPENDENT ATPASE BETA SUBUNIT"/>
    <property type="match status" value="1"/>
</dbReference>
<keyword evidence="3 7" id="KW-0812">Transmembrane</keyword>
<dbReference type="RefSeq" id="XP_028025402.1">
    <property type="nucleotide sequence ID" value="XM_028169601.1"/>
</dbReference>
<dbReference type="GO" id="GO:0030007">
    <property type="term" value="P:intracellular potassium ion homeostasis"/>
    <property type="evidence" value="ECO:0007669"/>
    <property type="project" value="TreeGrafter"/>
</dbReference>
<evidence type="ECO:0000256" key="1">
    <source>
        <dbReference type="ARBA" id="ARBA00004606"/>
    </source>
</evidence>
<dbReference type="Proteomes" id="UP000504629">
    <property type="component" value="Unplaced"/>
</dbReference>
<evidence type="ECO:0000256" key="7">
    <source>
        <dbReference type="SAM" id="Phobius"/>
    </source>
</evidence>
<dbReference type="PANTHER" id="PTHR11523:SF31">
    <property type="entry name" value="AT04468P-RELATED"/>
    <property type="match status" value="1"/>
</dbReference>
<comment type="similarity">
    <text evidence="2">Belongs to the X(+)/potassium ATPases subunit beta family.</text>
</comment>
<evidence type="ECO:0000313" key="8">
    <source>
        <dbReference type="Proteomes" id="UP000504629"/>
    </source>
</evidence>
<sequence>MPENDTTEEKEWVRGPEHLGSVWSRIARAIYNPKERSFLGRTAKRWGIVLVFYLVFYAALALLFGICMAGLVYHIDATTPTYTLDRSLIGSNPGVTYRPRPNDGIKISIDINNFTETNAILKDLDEFFQPYLMDSSYKSENGCKSDDNYGYPDTPCLFIKINKIYGWTPVYYESTDLPADMPEDLVEHIKGLDANETKRVWISCLEEKDNGTTIEYPWGQGIQGSSFPFLNKEGQTSPVVAVRITPPVGKLIALRCRAWAKNIQYRFSIKDFSGYTPIQVDVENSANVTV</sequence>
<evidence type="ECO:0000313" key="9">
    <source>
        <dbReference type="RefSeq" id="XP_028025402.1"/>
    </source>
</evidence>
<keyword evidence="4" id="KW-0735">Signal-anchor</keyword>
<evidence type="ECO:0000256" key="2">
    <source>
        <dbReference type="ARBA" id="ARBA00005876"/>
    </source>
</evidence>
<evidence type="ECO:0000256" key="4">
    <source>
        <dbReference type="ARBA" id="ARBA00022968"/>
    </source>
</evidence>
<dbReference type="GO" id="GO:0006883">
    <property type="term" value="P:intracellular sodium ion homeostasis"/>
    <property type="evidence" value="ECO:0007669"/>
    <property type="project" value="TreeGrafter"/>
</dbReference>
<dbReference type="GO" id="GO:1990573">
    <property type="term" value="P:potassium ion import across plasma membrane"/>
    <property type="evidence" value="ECO:0007669"/>
    <property type="project" value="TreeGrafter"/>
</dbReference>
<dbReference type="InterPro" id="IPR000402">
    <property type="entry name" value="Na/K_ATPase_sub_beta"/>
</dbReference>
<dbReference type="InterPro" id="IPR038702">
    <property type="entry name" value="Na/K_ATPase_sub_beta_sf"/>
</dbReference>
<dbReference type="GO" id="GO:0036376">
    <property type="term" value="P:sodium ion export across plasma membrane"/>
    <property type="evidence" value="ECO:0007669"/>
    <property type="project" value="TreeGrafter"/>
</dbReference>
<protein>
    <submittedName>
        <fullName evidence="9">Sodium/potassium-transporting ATPase subunit beta-1-like</fullName>
    </submittedName>
</protein>
<gene>
    <name evidence="9" type="primary">LOC114239418</name>
</gene>
<proteinExistence type="inferred from homology"/>
<dbReference type="Gene3D" id="2.60.40.1660">
    <property type="entry name" value="Na, k-atpase alpha subunit"/>
    <property type="match status" value="1"/>
</dbReference>
<evidence type="ECO:0000256" key="6">
    <source>
        <dbReference type="ARBA" id="ARBA00023136"/>
    </source>
</evidence>
<accession>A0A6J2J8D3</accession>
<keyword evidence="6 7" id="KW-0472">Membrane</keyword>
<dbReference type="GO" id="GO:0005890">
    <property type="term" value="C:sodium:potassium-exchanging ATPase complex"/>
    <property type="evidence" value="ECO:0007669"/>
    <property type="project" value="InterPro"/>
</dbReference>
<keyword evidence="5 7" id="KW-1133">Transmembrane helix</keyword>
<organism evidence="8 9">
    <name type="scientific">Bombyx mandarina</name>
    <name type="common">Wild silk moth</name>
    <name type="synonym">Wild silkworm</name>
    <dbReference type="NCBI Taxonomy" id="7092"/>
    <lineage>
        <taxon>Eukaryota</taxon>
        <taxon>Metazoa</taxon>
        <taxon>Ecdysozoa</taxon>
        <taxon>Arthropoda</taxon>
        <taxon>Hexapoda</taxon>
        <taxon>Insecta</taxon>
        <taxon>Pterygota</taxon>
        <taxon>Neoptera</taxon>
        <taxon>Endopterygota</taxon>
        <taxon>Lepidoptera</taxon>
        <taxon>Glossata</taxon>
        <taxon>Ditrysia</taxon>
        <taxon>Bombycoidea</taxon>
        <taxon>Bombycidae</taxon>
        <taxon>Bombycinae</taxon>
        <taxon>Bombyx</taxon>
    </lineage>
</organism>
<dbReference type="Pfam" id="PF00287">
    <property type="entry name" value="Na_K-ATPase"/>
    <property type="match status" value="1"/>
</dbReference>
<dbReference type="GO" id="GO:0001671">
    <property type="term" value="F:ATPase activator activity"/>
    <property type="evidence" value="ECO:0007669"/>
    <property type="project" value="TreeGrafter"/>
</dbReference>
<keyword evidence="8" id="KW-1185">Reference proteome</keyword>
<dbReference type="GeneID" id="114239418"/>
<dbReference type="OrthoDB" id="5912413at2759"/>
<reference evidence="9" key="1">
    <citation type="submission" date="2025-08" db="UniProtKB">
        <authorList>
            <consortium name="RefSeq"/>
        </authorList>
    </citation>
    <scope>IDENTIFICATION</scope>
    <source>
        <tissue evidence="9">Silk gland</tissue>
    </source>
</reference>